<proteinExistence type="predicted"/>
<feature type="domain" description="Terminase large subunit GpA endonuclease" evidence="3">
    <location>
        <begin position="303"/>
        <end position="591"/>
    </location>
</feature>
<dbReference type="InterPro" id="IPR046454">
    <property type="entry name" value="GpA_endonuclease"/>
</dbReference>
<dbReference type="RefSeq" id="WP_112340899.1">
    <property type="nucleotide sequence ID" value="NZ_QMKK01000022.1"/>
</dbReference>
<evidence type="ECO:0000313" key="5">
    <source>
        <dbReference type="Proteomes" id="UP000251205"/>
    </source>
</evidence>
<dbReference type="AlphaFoldDB" id="A0A329YGU1"/>
<dbReference type="OrthoDB" id="5181253at2"/>
<name>A0A329YGU1_RHITR</name>
<dbReference type="PANTHER" id="PTHR34413">
    <property type="entry name" value="PROPHAGE TAIL FIBER ASSEMBLY PROTEIN HOMOLOG TFAE-RELATED-RELATED"/>
    <property type="match status" value="1"/>
</dbReference>
<sequence length="653" mass="74614">MTSVIVETANARRISYDVMAEILEPPPEVNYLAWAEDNIVFSERESQFPGPYNRDLFPYFDEVLRALSPDDPCRIVSVRASAQIGKTVVANIFTCGSIEMDPGDFLYVHPTENNAQRWSKMKLAPMLRNTTALSKLFPMKNRDGLDSVLYKERIDGRGAIQISGANSPASLSQVTMKRQVQDDLSKWEINAGGDPETQADSRSRAHEFAKILKISTPLVMPGCRITRNFEDGSQEYPYVPCPHCDHFQVLEWENMLANLDEEKPEDAHFSCIECGGLIEEYHRPQMTRRLEFRAHNPKAKRHHRSFYIWSAYSVLQSWERIAREWLGARGDPASEQTFLNDTVGKAYVTSGEAPPWETLRDRGANSDYAKGRIPAGFFILTIGIDCQDDRVEWQTIAWGRDLRRAVIDCGRIPGHISDKACQERLDAMLQQTWPNSYGQKLAADKVAIDGNAYTEDVWEWAKRHPAARLVMVRGSNTDSAPLTQRVKKERNHKTGKLLKYAKRFYNFNASVLKMALYRNVAKQDPLERGFVAFPTGLEDDYYQQLTAERRVPKKRKDGFTEYKWEKEKTQANEMLDTMNQAEVAAILYGIRDLPDVIWDRLEAERETAPQEAQLDFEDGLFARLVPTSSPAETSATRPQSKPAEKPNRWQTRN</sequence>
<dbReference type="Pfam" id="PF05876">
    <property type="entry name" value="GpA_ATPase"/>
    <property type="match status" value="1"/>
</dbReference>
<evidence type="ECO:0000256" key="1">
    <source>
        <dbReference type="SAM" id="MobiDB-lite"/>
    </source>
</evidence>
<dbReference type="EMBL" id="QMKK01000022">
    <property type="protein sequence ID" value="RAX42413.1"/>
    <property type="molecule type" value="Genomic_DNA"/>
</dbReference>
<dbReference type="GO" id="GO:0016887">
    <property type="term" value="F:ATP hydrolysis activity"/>
    <property type="evidence" value="ECO:0007669"/>
    <property type="project" value="InterPro"/>
</dbReference>
<dbReference type="PANTHER" id="PTHR34413:SF2">
    <property type="entry name" value="PROPHAGE TAIL FIBER ASSEMBLY PROTEIN HOMOLOG TFAE-RELATED"/>
    <property type="match status" value="1"/>
</dbReference>
<accession>A0A329YGU1</accession>
<feature type="domain" description="Phage terminase large subunit GpA ATPase" evidence="2">
    <location>
        <begin position="46"/>
        <end position="288"/>
    </location>
</feature>
<evidence type="ECO:0000259" key="2">
    <source>
        <dbReference type="Pfam" id="PF05876"/>
    </source>
</evidence>
<protein>
    <submittedName>
        <fullName evidence="4">Terminase</fullName>
    </submittedName>
</protein>
<reference evidence="4 5" key="1">
    <citation type="submission" date="2018-06" db="EMBL/GenBank/DDBJ databases">
        <title>Whole Genome Sequence of an efficient microsymbiont, Rhizobium tropici.</title>
        <authorList>
            <person name="Srinivasan R."/>
            <person name="Singh H.V."/>
            <person name="Srivastava R."/>
            <person name="Kumari B."/>
            <person name="Radhakrishna A."/>
        </authorList>
    </citation>
    <scope>NUCLEOTIDE SEQUENCE [LARGE SCALE GENOMIC DNA]</scope>
    <source>
        <strain evidence="4 5">IGFRI Rhizo-19</strain>
    </source>
</reference>
<dbReference type="GO" id="GO:0004519">
    <property type="term" value="F:endonuclease activity"/>
    <property type="evidence" value="ECO:0007669"/>
    <property type="project" value="InterPro"/>
</dbReference>
<dbReference type="InterPro" id="IPR046453">
    <property type="entry name" value="GpA_ATPase"/>
</dbReference>
<organism evidence="4 5">
    <name type="scientific">Rhizobium tropici</name>
    <dbReference type="NCBI Taxonomy" id="398"/>
    <lineage>
        <taxon>Bacteria</taxon>
        <taxon>Pseudomonadati</taxon>
        <taxon>Pseudomonadota</taxon>
        <taxon>Alphaproteobacteria</taxon>
        <taxon>Hyphomicrobiales</taxon>
        <taxon>Rhizobiaceae</taxon>
        <taxon>Rhizobium/Agrobacterium group</taxon>
        <taxon>Rhizobium</taxon>
    </lineage>
</organism>
<evidence type="ECO:0000313" key="4">
    <source>
        <dbReference type="EMBL" id="RAX42413.1"/>
    </source>
</evidence>
<feature type="region of interest" description="Disordered" evidence="1">
    <location>
        <begin position="623"/>
        <end position="653"/>
    </location>
</feature>
<dbReference type="Pfam" id="PF20454">
    <property type="entry name" value="GpA_nuclease"/>
    <property type="match status" value="1"/>
</dbReference>
<dbReference type="Proteomes" id="UP000251205">
    <property type="component" value="Unassembled WGS sequence"/>
</dbReference>
<comment type="caution">
    <text evidence="4">The sequence shown here is derived from an EMBL/GenBank/DDBJ whole genome shotgun (WGS) entry which is preliminary data.</text>
</comment>
<dbReference type="InterPro" id="IPR051220">
    <property type="entry name" value="TFA_Chaperone"/>
</dbReference>
<gene>
    <name evidence="4" type="ORF">DQ393_06105</name>
</gene>
<feature type="compositionally biased region" description="Polar residues" evidence="1">
    <location>
        <begin position="626"/>
        <end position="639"/>
    </location>
</feature>
<evidence type="ECO:0000259" key="3">
    <source>
        <dbReference type="Pfam" id="PF20454"/>
    </source>
</evidence>